<dbReference type="InterPro" id="IPR029058">
    <property type="entry name" value="AB_hydrolase_fold"/>
</dbReference>
<dbReference type="Pfam" id="PF00326">
    <property type="entry name" value="Peptidase_S9"/>
    <property type="match status" value="1"/>
</dbReference>
<name>A0ABT0Y0N8_9ACTN</name>
<feature type="compositionally biased region" description="Low complexity" evidence="1">
    <location>
        <begin position="61"/>
        <end position="75"/>
    </location>
</feature>
<comment type="caution">
    <text evidence="4">The sequence shown here is derived from an EMBL/GenBank/DDBJ whole genome shotgun (WGS) entry which is preliminary data.</text>
</comment>
<protein>
    <submittedName>
        <fullName evidence="4">Prolyl oligopeptidase family serine peptidase</fullName>
    </submittedName>
</protein>
<dbReference type="InterPro" id="IPR001375">
    <property type="entry name" value="Peptidase_S9_cat"/>
</dbReference>
<dbReference type="PANTHER" id="PTHR11731">
    <property type="entry name" value="PROTEASE FAMILY S9B,C DIPEPTIDYL-PEPTIDASE IV-RELATED"/>
    <property type="match status" value="1"/>
</dbReference>
<dbReference type="SUPFAM" id="SSF53474">
    <property type="entry name" value="alpha/beta-Hydrolases"/>
    <property type="match status" value="1"/>
</dbReference>
<dbReference type="EMBL" id="JAMQOL010000023">
    <property type="protein sequence ID" value="MCM4079597.1"/>
    <property type="molecule type" value="Genomic_DNA"/>
</dbReference>
<dbReference type="SUPFAM" id="SSF82171">
    <property type="entry name" value="DPP6 N-terminal domain-like"/>
    <property type="match status" value="1"/>
</dbReference>
<sequence length="675" mass="72663">MLVSFPSLLARTQSFGLGRPHRFTVAPDGKRLLFLRSLGGENPVRLLWELDLSTGEERLVGDPGAPGDAGPMSAAERARRERARDRSAGISDYSTDSSVRVVAYTAGEKLYLADTVTGEARELPARTPLTDATISPDGAAVAYVHDGALRVINSDGTGDRALATPEGDDITYGLAEHVAAESMERTRGFWWAPDGQQLAVARVDNSPLEVWYLSDPADPAAPPTAQRYPRAGTDNAIVELFVLGLDGARRGIDFGWDAYEYLVDVVWDQHGLLAVLQNRPQTAMRVLATDSGDVLAETTDPLWTTIVPGFPRRTAEGSLIWTEDTGETRHLTVGGESVTPPGLQVASLCGVDGDTVLFTGSSEPTESHLWSWSAAEGLRQLSTEPGVHTGTRSGGATVISSSTLSGSAVTFGGRTVESLALSSPVVPKVSLLRAGPNELRTAVLFPAVWQRGERLPVLLDPYGGPAAQIVLADRRHFYVSQWFADQGFAVIVADGRGTPGRGPRWEREARGERIGKVLDDQIEALETVAALYPELDLGRVGVRGWSDGGYLAAAAVLRRPDVFHAAVAGAPVTDERLYDTHWQERFLGDPRVDPTPYEKESLIADAPRLERPLMLIHGLSDDNVYPAHTMRLSAALLAAGKPHSLLMLAGASHMPPDVDLLTPQLRFLQDALAPR</sequence>
<gene>
    <name evidence="4" type="ORF">LXN57_18640</name>
</gene>
<accession>A0ABT0Y0N8</accession>
<evidence type="ECO:0000313" key="5">
    <source>
        <dbReference type="Proteomes" id="UP001523216"/>
    </source>
</evidence>
<proteinExistence type="predicted"/>
<dbReference type="RefSeq" id="WP_251799447.1">
    <property type="nucleotide sequence ID" value="NZ_JAMQOL010000023.1"/>
</dbReference>
<organism evidence="4 5">
    <name type="scientific">Paractinoplanes hotanensis</name>
    <dbReference type="NCBI Taxonomy" id="2906497"/>
    <lineage>
        <taxon>Bacteria</taxon>
        <taxon>Bacillati</taxon>
        <taxon>Actinomycetota</taxon>
        <taxon>Actinomycetes</taxon>
        <taxon>Micromonosporales</taxon>
        <taxon>Micromonosporaceae</taxon>
        <taxon>Paractinoplanes</taxon>
    </lineage>
</organism>
<feature type="domain" description="Dipeptidylpeptidase IV N-terminal" evidence="3">
    <location>
        <begin position="105"/>
        <end position="388"/>
    </location>
</feature>
<dbReference type="InterPro" id="IPR002469">
    <property type="entry name" value="Peptidase_S9B_N"/>
</dbReference>
<evidence type="ECO:0000259" key="3">
    <source>
        <dbReference type="Pfam" id="PF00930"/>
    </source>
</evidence>
<feature type="compositionally biased region" description="Basic and acidic residues" evidence="1">
    <location>
        <begin position="76"/>
        <end position="87"/>
    </location>
</feature>
<reference evidence="4 5" key="1">
    <citation type="submission" date="2022-06" db="EMBL/GenBank/DDBJ databases">
        <title>Actinoplanes abujensis sp. nov., isolated from Nigerian arid soil.</title>
        <authorList>
            <person name="Ding P."/>
        </authorList>
    </citation>
    <scope>NUCLEOTIDE SEQUENCE [LARGE SCALE GENOMIC DNA]</scope>
    <source>
        <strain evidence="5">TRM88002</strain>
    </source>
</reference>
<dbReference type="InterPro" id="IPR050278">
    <property type="entry name" value="Serine_Prot_S9B/DPPIV"/>
</dbReference>
<dbReference type="Pfam" id="PF00930">
    <property type="entry name" value="DPPIV_N"/>
    <property type="match status" value="1"/>
</dbReference>
<evidence type="ECO:0000259" key="2">
    <source>
        <dbReference type="Pfam" id="PF00326"/>
    </source>
</evidence>
<dbReference type="Gene3D" id="3.40.50.1820">
    <property type="entry name" value="alpha/beta hydrolase"/>
    <property type="match status" value="1"/>
</dbReference>
<dbReference type="PANTHER" id="PTHR11731:SF193">
    <property type="entry name" value="DIPEPTIDYL PEPTIDASE 9"/>
    <property type="match status" value="1"/>
</dbReference>
<dbReference type="Proteomes" id="UP001523216">
    <property type="component" value="Unassembled WGS sequence"/>
</dbReference>
<feature type="domain" description="Peptidase S9 prolyl oligopeptidase catalytic" evidence="2">
    <location>
        <begin position="480"/>
        <end position="665"/>
    </location>
</feature>
<evidence type="ECO:0000256" key="1">
    <source>
        <dbReference type="SAM" id="MobiDB-lite"/>
    </source>
</evidence>
<evidence type="ECO:0000313" key="4">
    <source>
        <dbReference type="EMBL" id="MCM4079597.1"/>
    </source>
</evidence>
<keyword evidence="5" id="KW-1185">Reference proteome</keyword>
<feature type="region of interest" description="Disordered" evidence="1">
    <location>
        <begin position="58"/>
        <end position="90"/>
    </location>
</feature>
<dbReference type="Gene3D" id="2.140.10.30">
    <property type="entry name" value="Dipeptidylpeptidase IV, N-terminal domain"/>
    <property type="match status" value="1"/>
</dbReference>